<name>A0AAD7V6B9_9FUNG</name>
<evidence type="ECO:0000313" key="2">
    <source>
        <dbReference type="Proteomes" id="UP001234581"/>
    </source>
</evidence>
<dbReference type="Pfam" id="PF12855">
    <property type="entry name" value="Ecl1"/>
    <property type="match status" value="1"/>
</dbReference>
<accession>A0AAD7V6B9</accession>
<gene>
    <name evidence="1" type="ORF">O0I10_004711</name>
</gene>
<proteinExistence type="predicted"/>
<dbReference type="EMBL" id="JARTCD010000017">
    <property type="protein sequence ID" value="KAJ8659729.1"/>
    <property type="molecule type" value="Genomic_DNA"/>
</dbReference>
<dbReference type="InterPro" id="IPR024368">
    <property type="entry name" value="Ecl1/2/3"/>
</dbReference>
<organism evidence="1 2">
    <name type="scientific">Lichtheimia ornata</name>
    <dbReference type="NCBI Taxonomy" id="688661"/>
    <lineage>
        <taxon>Eukaryota</taxon>
        <taxon>Fungi</taxon>
        <taxon>Fungi incertae sedis</taxon>
        <taxon>Mucoromycota</taxon>
        <taxon>Mucoromycotina</taxon>
        <taxon>Mucoromycetes</taxon>
        <taxon>Mucorales</taxon>
        <taxon>Lichtheimiaceae</taxon>
        <taxon>Lichtheimia</taxon>
    </lineage>
</organism>
<comment type="caution">
    <text evidence="1">The sequence shown here is derived from an EMBL/GenBank/DDBJ whole genome shotgun (WGS) entry which is preliminary data.</text>
</comment>
<dbReference type="AlphaFoldDB" id="A0AAD7V6B9"/>
<dbReference type="RefSeq" id="XP_058344642.1">
    <property type="nucleotide sequence ID" value="XM_058484765.1"/>
</dbReference>
<reference evidence="1 2" key="1">
    <citation type="submission" date="2023-03" db="EMBL/GenBank/DDBJ databases">
        <title>Genome sequence of Lichtheimia ornata CBS 291.66.</title>
        <authorList>
            <person name="Mohabir J.T."/>
            <person name="Shea T.P."/>
            <person name="Kurbessoian T."/>
            <person name="Berby B."/>
            <person name="Fontaine J."/>
            <person name="Livny J."/>
            <person name="Gnirke A."/>
            <person name="Stajich J.E."/>
            <person name="Cuomo C.A."/>
        </authorList>
    </citation>
    <scope>NUCLEOTIDE SEQUENCE [LARGE SCALE GENOMIC DNA]</scope>
    <source>
        <strain evidence="1">CBS 291.66</strain>
    </source>
</reference>
<protein>
    <submittedName>
        <fullName evidence="1">Uncharacterized protein</fullName>
    </submittedName>
</protein>
<sequence>MNDYPTIDLNWCTYCDNAISPLSESLYCSEKCLRADALRKHPSRGYTWHEFDDFLRRPKECQMMLFRPLDLLATATR</sequence>
<evidence type="ECO:0000313" key="1">
    <source>
        <dbReference type="EMBL" id="KAJ8659729.1"/>
    </source>
</evidence>
<dbReference type="GeneID" id="83212124"/>
<dbReference type="Proteomes" id="UP001234581">
    <property type="component" value="Unassembled WGS sequence"/>
</dbReference>
<keyword evidence="2" id="KW-1185">Reference proteome</keyword>